<dbReference type="AlphaFoldDB" id="A0A015K8X8"/>
<sequence length="135" mass="15003">MLKQNAYGGTSYDLAIQKAGSLIETHFDPTKVNIIIFLSDGECGAPMKQLRAICEQNKAKGSPLYLYTVLFGSDNNSGSLKKMANIAQSYHLTNTSSDVLQCQFTHTINEIKLIDHFNEIAESLRKHKPSLLKKV</sequence>
<organism evidence="2 3">
    <name type="scientific">Rhizophagus irregularis (strain DAOM 197198w)</name>
    <name type="common">Glomus intraradices</name>
    <dbReference type="NCBI Taxonomy" id="1432141"/>
    <lineage>
        <taxon>Eukaryota</taxon>
        <taxon>Fungi</taxon>
        <taxon>Fungi incertae sedis</taxon>
        <taxon>Mucoromycota</taxon>
        <taxon>Glomeromycotina</taxon>
        <taxon>Glomeromycetes</taxon>
        <taxon>Glomerales</taxon>
        <taxon>Glomeraceae</taxon>
        <taxon>Rhizophagus</taxon>
    </lineage>
</organism>
<protein>
    <recommendedName>
        <fullName evidence="1">VWFA domain-containing protein</fullName>
    </recommendedName>
</protein>
<dbReference type="Gene3D" id="3.40.50.410">
    <property type="entry name" value="von Willebrand factor, type A domain"/>
    <property type="match status" value="1"/>
</dbReference>
<dbReference type="OrthoDB" id="2414946at2759"/>
<dbReference type="PROSITE" id="PS50234">
    <property type="entry name" value="VWFA"/>
    <property type="match status" value="1"/>
</dbReference>
<dbReference type="Proteomes" id="UP000022910">
    <property type="component" value="Unassembled WGS sequence"/>
</dbReference>
<dbReference type="CDD" id="cd00198">
    <property type="entry name" value="vWFA"/>
    <property type="match status" value="1"/>
</dbReference>
<dbReference type="SUPFAM" id="SSF53300">
    <property type="entry name" value="vWA-like"/>
    <property type="match status" value="1"/>
</dbReference>
<dbReference type="STRING" id="1432141.A0A015K8X8"/>
<gene>
    <name evidence="2" type="ORF">RirG_221040</name>
</gene>
<dbReference type="HOGENOM" id="CLU_1886888_0_0_1"/>
<evidence type="ECO:0000259" key="1">
    <source>
        <dbReference type="PROSITE" id="PS50234"/>
    </source>
</evidence>
<feature type="domain" description="VWFA" evidence="1">
    <location>
        <begin position="1"/>
        <end position="108"/>
    </location>
</feature>
<reference evidence="2 3" key="1">
    <citation type="submission" date="2014-02" db="EMBL/GenBank/DDBJ databases">
        <title>Single nucleus genome sequencing reveals high similarity among nuclei of an endomycorrhizal fungus.</title>
        <authorList>
            <person name="Lin K."/>
            <person name="Geurts R."/>
            <person name="Zhang Z."/>
            <person name="Limpens E."/>
            <person name="Saunders D.G."/>
            <person name="Mu D."/>
            <person name="Pang E."/>
            <person name="Cao H."/>
            <person name="Cha H."/>
            <person name="Lin T."/>
            <person name="Zhou Q."/>
            <person name="Shang Y."/>
            <person name="Li Y."/>
            <person name="Ivanov S."/>
            <person name="Sharma T."/>
            <person name="Velzen R.V."/>
            <person name="Ruijter N.D."/>
            <person name="Aanen D.K."/>
            <person name="Win J."/>
            <person name="Kamoun S."/>
            <person name="Bisseling T."/>
            <person name="Huang S."/>
        </authorList>
    </citation>
    <scope>NUCLEOTIDE SEQUENCE [LARGE SCALE GENOMIC DNA]</scope>
    <source>
        <strain evidence="3">DAOM197198w</strain>
    </source>
</reference>
<proteinExistence type="predicted"/>
<dbReference type="EMBL" id="JEMT01027923">
    <property type="protein sequence ID" value="EXX55931.1"/>
    <property type="molecule type" value="Genomic_DNA"/>
</dbReference>
<evidence type="ECO:0000313" key="2">
    <source>
        <dbReference type="EMBL" id="EXX55931.1"/>
    </source>
</evidence>
<comment type="caution">
    <text evidence="2">The sequence shown here is derived from an EMBL/GenBank/DDBJ whole genome shotgun (WGS) entry which is preliminary data.</text>
</comment>
<keyword evidence="3" id="KW-1185">Reference proteome</keyword>
<name>A0A015K8X8_RHIIW</name>
<dbReference type="InterPro" id="IPR036465">
    <property type="entry name" value="vWFA_dom_sf"/>
</dbReference>
<evidence type="ECO:0000313" key="3">
    <source>
        <dbReference type="Proteomes" id="UP000022910"/>
    </source>
</evidence>
<dbReference type="InterPro" id="IPR002035">
    <property type="entry name" value="VWF_A"/>
</dbReference>
<accession>A0A015K8X8</accession>